<dbReference type="SUPFAM" id="SSF53335">
    <property type="entry name" value="S-adenosyl-L-methionine-dependent methyltransferases"/>
    <property type="match status" value="1"/>
</dbReference>
<dbReference type="InterPro" id="IPR029063">
    <property type="entry name" value="SAM-dependent_MTases_sf"/>
</dbReference>
<reference evidence="3 4" key="1">
    <citation type="submission" date="2020-08" db="EMBL/GenBank/DDBJ databases">
        <title>A Genomic Blueprint of the Chicken Gut Microbiome.</title>
        <authorList>
            <person name="Gilroy R."/>
            <person name="Ravi A."/>
            <person name="Getino M."/>
            <person name="Pursley I."/>
            <person name="Horton D.L."/>
            <person name="Alikhan N.-F."/>
            <person name="Baker D."/>
            <person name="Gharbi K."/>
            <person name="Hall N."/>
            <person name="Watson M."/>
            <person name="Adriaenssens E.M."/>
            <person name="Foster-Nyarko E."/>
            <person name="Jarju S."/>
            <person name="Secka A."/>
            <person name="Antonio M."/>
            <person name="Oren A."/>
            <person name="Chaudhuri R."/>
            <person name="La Ragione R.M."/>
            <person name="Hildebrand F."/>
            <person name="Pallen M.J."/>
        </authorList>
    </citation>
    <scope>NUCLEOTIDE SEQUENCE [LARGE SCALE GENOMIC DNA]</scope>
    <source>
        <strain evidence="3 4">Sa1BUA13</strain>
    </source>
</reference>
<keyword evidence="3" id="KW-0808">Transferase</keyword>
<feature type="domain" description="Methyltransferase type 11" evidence="2">
    <location>
        <begin position="50"/>
        <end position="146"/>
    </location>
</feature>
<gene>
    <name evidence="3" type="ORF">H9630_04665</name>
</gene>
<dbReference type="Pfam" id="PF08241">
    <property type="entry name" value="Methyltransf_11"/>
    <property type="match status" value="1"/>
</dbReference>
<dbReference type="GO" id="GO:0032259">
    <property type="term" value="P:methylation"/>
    <property type="evidence" value="ECO:0007669"/>
    <property type="project" value="UniProtKB-KW"/>
</dbReference>
<evidence type="ECO:0000313" key="3">
    <source>
        <dbReference type="EMBL" id="MBD8014105.1"/>
    </source>
</evidence>
<evidence type="ECO:0000313" key="4">
    <source>
        <dbReference type="Proteomes" id="UP000658980"/>
    </source>
</evidence>
<dbReference type="CDD" id="cd02440">
    <property type="entry name" value="AdoMet_MTases"/>
    <property type="match status" value="1"/>
</dbReference>
<dbReference type="Gene3D" id="3.40.50.150">
    <property type="entry name" value="Vaccinia Virus protein VP39"/>
    <property type="match status" value="1"/>
</dbReference>
<evidence type="ECO:0000259" key="2">
    <source>
        <dbReference type="Pfam" id="PF08241"/>
    </source>
</evidence>
<protein>
    <submittedName>
        <fullName evidence="3">Class I SAM-dependent methyltransferase</fullName>
    </submittedName>
</protein>
<dbReference type="EMBL" id="JACSPU010000001">
    <property type="protein sequence ID" value="MBD8014105.1"/>
    <property type="molecule type" value="Genomic_DNA"/>
</dbReference>
<dbReference type="RefSeq" id="WP_191714296.1">
    <property type="nucleotide sequence ID" value="NZ_JACSPU010000001.1"/>
</dbReference>
<accession>A0ABR8WAQ8</accession>
<keyword evidence="4" id="KW-1185">Reference proteome</keyword>
<sequence length="198" mass="21859">MPNNHSKPQEKTHGHHHGKISYLENPERRKAFSPETLLKRIPLKNTDSVLDFGAGTGYFTIPAAKQVDGDVYALDTDLSMLEMIKTKAAKEELTNIVPIQGGEGELSIPKESIDVVIASLVLHEIDPLAETLMKIKELLKAGGHLAVVELEPKKKPDQKAPRVSLAGMEKEIEDAGLCITDKFFPVDSLYVLIARKQE</sequence>
<name>A0ABR8WAQ8_9BACL</name>
<dbReference type="InterPro" id="IPR013216">
    <property type="entry name" value="Methyltransf_11"/>
</dbReference>
<dbReference type="Proteomes" id="UP000658980">
    <property type="component" value="Unassembled WGS sequence"/>
</dbReference>
<comment type="caution">
    <text evidence="3">The sequence shown here is derived from an EMBL/GenBank/DDBJ whole genome shotgun (WGS) entry which is preliminary data.</text>
</comment>
<feature type="region of interest" description="Disordered" evidence="1">
    <location>
        <begin position="1"/>
        <end position="26"/>
    </location>
</feature>
<keyword evidence="3" id="KW-0489">Methyltransferase</keyword>
<evidence type="ECO:0000256" key="1">
    <source>
        <dbReference type="SAM" id="MobiDB-lite"/>
    </source>
</evidence>
<proteinExistence type="predicted"/>
<dbReference type="PANTHER" id="PTHR43861">
    <property type="entry name" value="TRANS-ACONITATE 2-METHYLTRANSFERASE-RELATED"/>
    <property type="match status" value="1"/>
</dbReference>
<dbReference type="GO" id="GO:0008168">
    <property type="term" value="F:methyltransferase activity"/>
    <property type="evidence" value="ECO:0007669"/>
    <property type="project" value="UniProtKB-KW"/>
</dbReference>
<organism evidence="3 4">
    <name type="scientific">Planococcus wigleyi</name>
    <dbReference type="NCBI Taxonomy" id="2762216"/>
    <lineage>
        <taxon>Bacteria</taxon>
        <taxon>Bacillati</taxon>
        <taxon>Bacillota</taxon>
        <taxon>Bacilli</taxon>
        <taxon>Bacillales</taxon>
        <taxon>Caryophanaceae</taxon>
        <taxon>Planococcus</taxon>
    </lineage>
</organism>